<name>A0A938B2A3_UNCTE</name>
<keyword evidence="2" id="KW-0472">Membrane</keyword>
<dbReference type="SUPFAM" id="SSF52266">
    <property type="entry name" value="SGNH hydrolase"/>
    <property type="match status" value="1"/>
</dbReference>
<dbReference type="CDD" id="cd01846">
    <property type="entry name" value="fatty_acyltransferase_like"/>
    <property type="match status" value="1"/>
</dbReference>
<dbReference type="EMBL" id="VGLS01000710">
    <property type="protein sequence ID" value="MBM3225867.1"/>
    <property type="molecule type" value="Genomic_DNA"/>
</dbReference>
<gene>
    <name evidence="3" type="ORF">FJZ47_19005</name>
</gene>
<evidence type="ECO:0000256" key="2">
    <source>
        <dbReference type="SAM" id="Phobius"/>
    </source>
</evidence>
<dbReference type="InterPro" id="IPR001087">
    <property type="entry name" value="GDSL"/>
</dbReference>
<dbReference type="AlphaFoldDB" id="A0A938B2A3"/>
<proteinExistence type="predicted"/>
<dbReference type="InterPro" id="IPR036514">
    <property type="entry name" value="SGNH_hydro_sf"/>
</dbReference>
<dbReference type="InterPro" id="IPR051058">
    <property type="entry name" value="GDSL_Est/Lipase"/>
</dbReference>
<organism evidence="3 4">
    <name type="scientific">Tectimicrobiota bacterium</name>
    <dbReference type="NCBI Taxonomy" id="2528274"/>
    <lineage>
        <taxon>Bacteria</taxon>
        <taxon>Pseudomonadati</taxon>
        <taxon>Nitrospinota/Tectimicrobiota group</taxon>
        <taxon>Candidatus Tectimicrobiota</taxon>
    </lineage>
</organism>
<sequence length="377" mass="40144">MTPVMPCDCSPGLPIIGESGFPLSGGTYHLLMMIGLCAIIGVLLSGFSTRAAAARFSDLVIFGDSLSDSGNFFAATRTKAPFPIPPSAPCPMHGPYFHGRFSNGPNYADCLAITLGLSATPACLGGQNFAVGGARTNGHAFSQFATRFSLLAQVQSFLQQSPVADPAALYIVFAGANDLQDAIAAMLRRPSTKPGLMLVQAAVNNISQAMQQLAAAGAVHFFVPNAADLALLPRISQLKSEQISDLATTLVGRFNARLERALQHLERQLDVHIIRFDTCTFLTGVVDNGNAFGFKDVRSPCYRGDDRSFLNLGTVHTDPALSLFWDTVHPTELGHATLARAFAQAILSEPRTLSARHAEDSGIFAAPRYANHVGARL</sequence>
<dbReference type="Gene3D" id="3.40.50.1110">
    <property type="entry name" value="SGNH hydrolase"/>
    <property type="match status" value="1"/>
</dbReference>
<dbReference type="PANTHER" id="PTHR45648">
    <property type="entry name" value="GDSL LIPASE/ACYLHYDROLASE FAMILY PROTEIN (AFU_ORTHOLOGUE AFUA_4G14700)"/>
    <property type="match status" value="1"/>
</dbReference>
<dbReference type="Proteomes" id="UP000712673">
    <property type="component" value="Unassembled WGS sequence"/>
</dbReference>
<dbReference type="PANTHER" id="PTHR45648:SF22">
    <property type="entry name" value="GDSL LIPASE_ACYLHYDROLASE FAMILY PROTEIN (AFU_ORTHOLOGUE AFUA_4G14700)"/>
    <property type="match status" value="1"/>
</dbReference>
<evidence type="ECO:0000256" key="1">
    <source>
        <dbReference type="ARBA" id="ARBA00022801"/>
    </source>
</evidence>
<evidence type="ECO:0000313" key="4">
    <source>
        <dbReference type="Proteomes" id="UP000712673"/>
    </source>
</evidence>
<keyword evidence="2" id="KW-0812">Transmembrane</keyword>
<protein>
    <submittedName>
        <fullName evidence="3">SGNH/GDSL hydrolase family protein</fullName>
    </submittedName>
</protein>
<dbReference type="Pfam" id="PF00657">
    <property type="entry name" value="Lipase_GDSL"/>
    <property type="match status" value="1"/>
</dbReference>
<accession>A0A938B2A3</accession>
<comment type="caution">
    <text evidence="3">The sequence shown here is derived from an EMBL/GenBank/DDBJ whole genome shotgun (WGS) entry which is preliminary data.</text>
</comment>
<feature type="transmembrane region" description="Helical" evidence="2">
    <location>
        <begin position="28"/>
        <end position="47"/>
    </location>
</feature>
<keyword evidence="1 3" id="KW-0378">Hydrolase</keyword>
<keyword evidence="2" id="KW-1133">Transmembrane helix</keyword>
<dbReference type="GO" id="GO:0016788">
    <property type="term" value="F:hydrolase activity, acting on ester bonds"/>
    <property type="evidence" value="ECO:0007669"/>
    <property type="project" value="InterPro"/>
</dbReference>
<reference evidence="3" key="1">
    <citation type="submission" date="2019-03" db="EMBL/GenBank/DDBJ databases">
        <title>Lake Tanganyika Metagenome-Assembled Genomes (MAGs).</title>
        <authorList>
            <person name="Tran P."/>
        </authorList>
    </citation>
    <scope>NUCLEOTIDE SEQUENCE</scope>
    <source>
        <strain evidence="3">K_DeepCast_65m_m2_066</strain>
    </source>
</reference>
<evidence type="ECO:0000313" key="3">
    <source>
        <dbReference type="EMBL" id="MBM3225867.1"/>
    </source>
</evidence>